<sequence length="60" mass="7009">MFGRLFKFFALCLLAWVVARWFLKPSQRRSLHELISALAIALLISAGLFCVLYWLGWHNI</sequence>
<proteinExistence type="predicted"/>
<gene>
    <name evidence="2" type="ORF">BKX93_11435</name>
</gene>
<reference evidence="2 3" key="1">
    <citation type="submission" date="2016-10" db="EMBL/GenBank/DDBJ databases">
        <title>Chromobacterium muskegensis sp. nov., an insecticidal bacterium isolated from Sphagnum bogs.</title>
        <authorList>
            <person name="Sparks M.E."/>
            <person name="Blackburn M.B."/>
            <person name="Gundersen-Rindal D.E."/>
            <person name="Mitchell A."/>
            <person name="Farrar R."/>
            <person name="Kuhar D."/>
        </authorList>
    </citation>
    <scope>NUCLEOTIDE SEQUENCE [LARGE SCALE GENOMIC DNA]</scope>
    <source>
        <strain evidence="2 3">21-1</strain>
    </source>
</reference>
<evidence type="ECO:0000313" key="3">
    <source>
        <dbReference type="Proteomes" id="UP000178776"/>
    </source>
</evidence>
<keyword evidence="1" id="KW-0472">Membrane</keyword>
<evidence type="ECO:0000256" key="1">
    <source>
        <dbReference type="SAM" id="Phobius"/>
    </source>
</evidence>
<keyword evidence="1" id="KW-0812">Transmembrane</keyword>
<dbReference type="KEGG" id="cvc:BKX93_11435"/>
<feature type="transmembrane region" description="Helical" evidence="1">
    <location>
        <begin position="6"/>
        <end position="23"/>
    </location>
</feature>
<dbReference type="GeneID" id="68841823"/>
<dbReference type="InterPro" id="IPR058186">
    <property type="entry name" value="MIGRI"/>
</dbReference>
<dbReference type="RefSeq" id="WP_046156164.1">
    <property type="nucleotide sequence ID" value="NZ_CP017707.1"/>
</dbReference>
<dbReference type="NCBIfam" id="NF047648">
    <property type="entry name" value="MIGRI_fam"/>
    <property type="match status" value="1"/>
</dbReference>
<dbReference type="Proteomes" id="UP000178776">
    <property type="component" value="Chromosome"/>
</dbReference>
<feature type="transmembrane region" description="Helical" evidence="1">
    <location>
        <begin position="35"/>
        <end position="55"/>
    </location>
</feature>
<keyword evidence="1" id="KW-1133">Transmembrane helix</keyword>
<dbReference type="AlphaFoldDB" id="A0A1D9LGZ6"/>
<protein>
    <submittedName>
        <fullName evidence="2">Uncharacterized protein</fullName>
    </submittedName>
</protein>
<dbReference type="STRING" id="1108595.BKX93_11435"/>
<dbReference type="EMBL" id="CP017707">
    <property type="protein sequence ID" value="AOZ50536.1"/>
    <property type="molecule type" value="Genomic_DNA"/>
</dbReference>
<name>A0A1D9LGZ6_9NEIS</name>
<evidence type="ECO:0000313" key="2">
    <source>
        <dbReference type="EMBL" id="AOZ50536.1"/>
    </source>
</evidence>
<organism evidence="2 3">
    <name type="scientific">Chromobacterium vaccinii</name>
    <dbReference type="NCBI Taxonomy" id="1108595"/>
    <lineage>
        <taxon>Bacteria</taxon>
        <taxon>Pseudomonadati</taxon>
        <taxon>Pseudomonadota</taxon>
        <taxon>Betaproteobacteria</taxon>
        <taxon>Neisseriales</taxon>
        <taxon>Chromobacteriaceae</taxon>
        <taxon>Chromobacterium</taxon>
    </lineage>
</organism>
<accession>A0A1D9LGZ6</accession>